<dbReference type="GO" id="GO:0006261">
    <property type="term" value="P:DNA-templated DNA replication"/>
    <property type="evidence" value="ECO:0007669"/>
    <property type="project" value="TreeGrafter"/>
</dbReference>
<evidence type="ECO:0000256" key="4">
    <source>
        <dbReference type="ARBA" id="ARBA00022840"/>
    </source>
</evidence>
<dbReference type="InterPro" id="IPR008921">
    <property type="entry name" value="DNA_pol3_clamp-load_cplx_C"/>
</dbReference>
<reference evidence="6" key="1">
    <citation type="submission" date="2018-05" db="EMBL/GenBank/DDBJ databases">
        <authorList>
            <person name="Lanie J.A."/>
            <person name="Ng W.-L."/>
            <person name="Kazmierczak K.M."/>
            <person name="Andrzejewski T.M."/>
            <person name="Davidsen T.M."/>
            <person name="Wayne K.J."/>
            <person name="Tettelin H."/>
            <person name="Glass J.I."/>
            <person name="Rusch D."/>
            <person name="Podicherti R."/>
            <person name="Tsui H.-C.T."/>
            <person name="Winkler M.E."/>
        </authorList>
    </citation>
    <scope>NUCLEOTIDE SEQUENCE</scope>
</reference>
<dbReference type="FunFam" id="1.20.272.10:FF:000001">
    <property type="entry name" value="Putative AAA family ATPase"/>
    <property type="match status" value="1"/>
</dbReference>
<dbReference type="CDD" id="cd00009">
    <property type="entry name" value="AAA"/>
    <property type="match status" value="1"/>
</dbReference>
<dbReference type="Gene3D" id="1.10.8.60">
    <property type="match status" value="1"/>
</dbReference>
<dbReference type="SMART" id="SM00382">
    <property type="entry name" value="AAA"/>
    <property type="match status" value="1"/>
</dbReference>
<comment type="similarity">
    <text evidence="1">Belongs to the AAA ATPase family. RarA/MGS1/WRNIP1 subfamily.</text>
</comment>
<evidence type="ECO:0000259" key="5">
    <source>
        <dbReference type="SMART" id="SM00382"/>
    </source>
</evidence>
<accession>A0A381VNY3</accession>
<keyword evidence="3" id="KW-0547">Nucleotide-binding</keyword>
<organism evidence="6">
    <name type="scientific">marine metagenome</name>
    <dbReference type="NCBI Taxonomy" id="408172"/>
    <lineage>
        <taxon>unclassified sequences</taxon>
        <taxon>metagenomes</taxon>
        <taxon>ecological metagenomes</taxon>
    </lineage>
</organism>
<dbReference type="AlphaFoldDB" id="A0A381VNY3"/>
<dbReference type="FunFam" id="3.40.50.300:FF:000137">
    <property type="entry name" value="Replication-associated recombination protein A"/>
    <property type="match status" value="1"/>
</dbReference>
<sequence>MNSAKTLFGNNLPPLSERVRPKTMMEFCGQSHLTAEGRILHKISVHKTLFSIILWGPPGTGKTTLARLVAGLVEADFRELSAVSSGVKDLRNIISSGKNNLEQGFTTILFIDEIHRFSKGQQDSLLHAVESGTIILIGATTENPSFEVISPLLSRCRVLTLKSLNQEHLQKILDQAFEKDVILSKGHISIGDSDRYALIESSGGDARKMLNTLEIAVKMLNSRGTITPDILNEALQSKTMIYDKTGDYHYDTISALIKSVRGSDPDAAVYWLAVMLEGGEKPEFIARRLVILAAEDIGNADPQGLILATSGFQAIHMIGMPEAAIILSQVTTYLASAPKSNSSYKAVKEASKKVRESGTFPVPLHLRNAPTDLMRSLDRGKDYKYPHNYSEHFIDENYFPDGLRETFYHPTGSGHEEWIKKRLKSLWNNRYSDS</sequence>
<evidence type="ECO:0000256" key="3">
    <source>
        <dbReference type="ARBA" id="ARBA00022741"/>
    </source>
</evidence>
<dbReference type="EMBL" id="UINC01009372">
    <property type="protein sequence ID" value="SVA42035.1"/>
    <property type="molecule type" value="Genomic_DNA"/>
</dbReference>
<dbReference type="InterPro" id="IPR032423">
    <property type="entry name" value="AAA_assoc_2"/>
</dbReference>
<keyword evidence="2" id="KW-0235">DNA replication</keyword>
<gene>
    <name evidence="6" type="ORF">METZ01_LOCUS94889</name>
</gene>
<feature type="domain" description="AAA+ ATPase" evidence="5">
    <location>
        <begin position="48"/>
        <end position="164"/>
    </location>
</feature>
<dbReference type="Gene3D" id="1.20.272.10">
    <property type="match status" value="1"/>
</dbReference>
<name>A0A381VNY3_9ZZZZ</name>
<dbReference type="Gene3D" id="3.40.50.300">
    <property type="entry name" value="P-loop containing nucleotide triphosphate hydrolases"/>
    <property type="match status" value="1"/>
</dbReference>
<dbReference type="Gene3D" id="1.10.3710.10">
    <property type="entry name" value="DNA polymerase III clamp loader subunits, C-terminal domain"/>
    <property type="match status" value="1"/>
</dbReference>
<dbReference type="PANTHER" id="PTHR13779:SF7">
    <property type="entry name" value="ATPASE WRNIP1"/>
    <property type="match status" value="1"/>
</dbReference>
<proteinExistence type="inferred from homology"/>
<dbReference type="InterPro" id="IPR051314">
    <property type="entry name" value="AAA_ATPase_RarA/MGS1/WRNIP1"/>
</dbReference>
<dbReference type="InterPro" id="IPR003593">
    <property type="entry name" value="AAA+_ATPase"/>
</dbReference>
<dbReference type="PANTHER" id="PTHR13779">
    <property type="entry name" value="WERNER HELICASE-INTERACTING PROTEIN 1 FAMILY MEMBER"/>
    <property type="match status" value="1"/>
</dbReference>
<dbReference type="InterPro" id="IPR021886">
    <property type="entry name" value="MgsA_C"/>
</dbReference>
<dbReference type="CDD" id="cd18139">
    <property type="entry name" value="HLD_clamp_RarA"/>
    <property type="match status" value="1"/>
</dbReference>
<dbReference type="InterPro" id="IPR027417">
    <property type="entry name" value="P-loop_NTPase"/>
</dbReference>
<dbReference type="GO" id="GO:0017116">
    <property type="term" value="F:single-stranded DNA helicase activity"/>
    <property type="evidence" value="ECO:0007669"/>
    <property type="project" value="TreeGrafter"/>
</dbReference>
<dbReference type="InterPro" id="IPR003959">
    <property type="entry name" value="ATPase_AAA_core"/>
</dbReference>
<dbReference type="GO" id="GO:0005524">
    <property type="term" value="F:ATP binding"/>
    <property type="evidence" value="ECO:0007669"/>
    <property type="project" value="UniProtKB-KW"/>
</dbReference>
<evidence type="ECO:0000256" key="1">
    <source>
        <dbReference type="ARBA" id="ARBA00008959"/>
    </source>
</evidence>
<dbReference type="GO" id="GO:0000731">
    <property type="term" value="P:DNA synthesis involved in DNA repair"/>
    <property type="evidence" value="ECO:0007669"/>
    <property type="project" value="TreeGrafter"/>
</dbReference>
<evidence type="ECO:0000256" key="2">
    <source>
        <dbReference type="ARBA" id="ARBA00022705"/>
    </source>
</evidence>
<dbReference type="GO" id="GO:0008047">
    <property type="term" value="F:enzyme activator activity"/>
    <property type="evidence" value="ECO:0007669"/>
    <property type="project" value="TreeGrafter"/>
</dbReference>
<dbReference type="Pfam" id="PF00004">
    <property type="entry name" value="AAA"/>
    <property type="match status" value="1"/>
</dbReference>
<dbReference type="GO" id="GO:0016887">
    <property type="term" value="F:ATP hydrolysis activity"/>
    <property type="evidence" value="ECO:0007669"/>
    <property type="project" value="InterPro"/>
</dbReference>
<dbReference type="Pfam" id="PF16193">
    <property type="entry name" value="AAA_assoc_2"/>
    <property type="match status" value="1"/>
</dbReference>
<dbReference type="SUPFAM" id="SSF52540">
    <property type="entry name" value="P-loop containing nucleoside triphosphate hydrolases"/>
    <property type="match status" value="1"/>
</dbReference>
<evidence type="ECO:0000313" key="6">
    <source>
        <dbReference type="EMBL" id="SVA42035.1"/>
    </source>
</evidence>
<protein>
    <recommendedName>
        <fullName evidence="5">AAA+ ATPase domain-containing protein</fullName>
    </recommendedName>
</protein>
<dbReference type="SUPFAM" id="SSF48019">
    <property type="entry name" value="post-AAA+ oligomerization domain-like"/>
    <property type="match status" value="1"/>
</dbReference>
<dbReference type="Pfam" id="PF12002">
    <property type="entry name" value="MgsA_C"/>
    <property type="match status" value="1"/>
</dbReference>
<dbReference type="GO" id="GO:0003677">
    <property type="term" value="F:DNA binding"/>
    <property type="evidence" value="ECO:0007669"/>
    <property type="project" value="InterPro"/>
</dbReference>
<keyword evidence="4" id="KW-0067">ATP-binding</keyword>